<evidence type="ECO:0000256" key="15">
    <source>
        <dbReference type="ARBA" id="ARBA00023136"/>
    </source>
</evidence>
<evidence type="ECO:0000256" key="4">
    <source>
        <dbReference type="ARBA" id="ARBA00005189"/>
    </source>
</evidence>
<dbReference type="AlphaFoldDB" id="A0A1H2TI24"/>
<dbReference type="UniPathway" id="UPA00557">
    <property type="reaction ID" value="UER00614"/>
</dbReference>
<dbReference type="PANTHER" id="PTHR46382">
    <property type="entry name" value="PHOSPHATIDATE CYTIDYLYLTRANSFERASE"/>
    <property type="match status" value="1"/>
</dbReference>
<organism evidence="20 21">
    <name type="scientific">Litoreibacter albidus</name>
    <dbReference type="NCBI Taxonomy" id="670155"/>
    <lineage>
        <taxon>Bacteria</taxon>
        <taxon>Pseudomonadati</taxon>
        <taxon>Pseudomonadota</taxon>
        <taxon>Alphaproteobacteria</taxon>
        <taxon>Rhodobacterales</taxon>
        <taxon>Roseobacteraceae</taxon>
        <taxon>Litoreibacter</taxon>
    </lineage>
</organism>
<dbReference type="Pfam" id="PF01148">
    <property type="entry name" value="CTP_transf_1"/>
    <property type="match status" value="1"/>
</dbReference>
<evidence type="ECO:0000256" key="16">
    <source>
        <dbReference type="ARBA" id="ARBA00023209"/>
    </source>
</evidence>
<feature type="transmembrane region" description="Helical" evidence="19">
    <location>
        <begin position="104"/>
        <end position="123"/>
    </location>
</feature>
<dbReference type="PANTHER" id="PTHR46382:SF1">
    <property type="entry name" value="PHOSPHATIDATE CYTIDYLYLTRANSFERASE"/>
    <property type="match status" value="1"/>
</dbReference>
<keyword evidence="21" id="KW-1185">Reference proteome</keyword>
<dbReference type="STRING" id="670155.SAMN04488001_1157"/>
<evidence type="ECO:0000256" key="9">
    <source>
        <dbReference type="ARBA" id="ARBA00022516"/>
    </source>
</evidence>
<evidence type="ECO:0000256" key="10">
    <source>
        <dbReference type="ARBA" id="ARBA00022679"/>
    </source>
</evidence>
<dbReference type="RefSeq" id="WP_089945464.1">
    <property type="nucleotide sequence ID" value="NZ_FNOI01000001.1"/>
</dbReference>
<dbReference type="Proteomes" id="UP000199441">
    <property type="component" value="Unassembled WGS sequence"/>
</dbReference>
<feature type="transmembrane region" description="Helical" evidence="19">
    <location>
        <begin position="172"/>
        <end position="196"/>
    </location>
</feature>
<evidence type="ECO:0000256" key="13">
    <source>
        <dbReference type="ARBA" id="ARBA00022989"/>
    </source>
</evidence>
<keyword evidence="15 19" id="KW-0472">Membrane</keyword>
<evidence type="ECO:0000256" key="8">
    <source>
        <dbReference type="ARBA" id="ARBA00022475"/>
    </source>
</evidence>
<feature type="transmembrane region" description="Helical" evidence="19">
    <location>
        <begin position="130"/>
        <end position="152"/>
    </location>
</feature>
<protein>
    <recommendedName>
        <fullName evidence="7 18">Phosphatidate cytidylyltransferase</fullName>
        <ecNumber evidence="6 18">2.7.7.41</ecNumber>
    </recommendedName>
</protein>
<evidence type="ECO:0000313" key="20">
    <source>
        <dbReference type="EMBL" id="SDW42924.1"/>
    </source>
</evidence>
<dbReference type="EC" id="2.7.7.41" evidence="6 18"/>
<comment type="subcellular location">
    <subcellularLocation>
        <location evidence="2">Cell membrane</location>
        <topology evidence="2">Multi-pass membrane protein</topology>
    </subcellularLocation>
</comment>
<evidence type="ECO:0000256" key="11">
    <source>
        <dbReference type="ARBA" id="ARBA00022692"/>
    </source>
</evidence>
<dbReference type="GO" id="GO:0005886">
    <property type="term" value="C:plasma membrane"/>
    <property type="evidence" value="ECO:0007669"/>
    <property type="project" value="UniProtKB-SubCell"/>
</dbReference>
<comment type="pathway">
    <text evidence="4">Lipid metabolism.</text>
</comment>
<dbReference type="OrthoDB" id="9799199at2"/>
<evidence type="ECO:0000256" key="12">
    <source>
        <dbReference type="ARBA" id="ARBA00022695"/>
    </source>
</evidence>
<keyword evidence="10 18" id="KW-0808">Transferase</keyword>
<keyword evidence="16" id="KW-0594">Phospholipid biosynthesis</keyword>
<keyword evidence="14" id="KW-0443">Lipid metabolism</keyword>
<evidence type="ECO:0000256" key="7">
    <source>
        <dbReference type="ARBA" id="ARBA00019373"/>
    </source>
</evidence>
<keyword evidence="13 19" id="KW-1133">Transmembrane helix</keyword>
<dbReference type="EMBL" id="FNOI01000001">
    <property type="protein sequence ID" value="SDW42924.1"/>
    <property type="molecule type" value="Genomic_DNA"/>
</dbReference>
<accession>A0A1H2TI24</accession>
<keyword evidence="12 18" id="KW-0548">Nucleotidyltransferase</keyword>
<evidence type="ECO:0000256" key="5">
    <source>
        <dbReference type="ARBA" id="ARBA00010185"/>
    </source>
</evidence>
<name>A0A1H2TI24_9RHOB</name>
<evidence type="ECO:0000256" key="18">
    <source>
        <dbReference type="RuleBase" id="RU003938"/>
    </source>
</evidence>
<keyword evidence="8" id="KW-1003">Cell membrane</keyword>
<evidence type="ECO:0000256" key="1">
    <source>
        <dbReference type="ARBA" id="ARBA00001698"/>
    </source>
</evidence>
<reference evidence="21" key="1">
    <citation type="submission" date="2016-10" db="EMBL/GenBank/DDBJ databases">
        <authorList>
            <person name="Varghese N."/>
            <person name="Submissions S."/>
        </authorList>
    </citation>
    <scope>NUCLEOTIDE SEQUENCE [LARGE SCALE GENOMIC DNA]</scope>
    <source>
        <strain evidence="21">DSM 26922</strain>
    </source>
</reference>
<dbReference type="GO" id="GO:0004605">
    <property type="term" value="F:phosphatidate cytidylyltransferase activity"/>
    <property type="evidence" value="ECO:0007669"/>
    <property type="project" value="UniProtKB-EC"/>
</dbReference>
<dbReference type="PROSITE" id="PS01315">
    <property type="entry name" value="CDS"/>
    <property type="match status" value="1"/>
</dbReference>
<evidence type="ECO:0000256" key="6">
    <source>
        <dbReference type="ARBA" id="ARBA00012487"/>
    </source>
</evidence>
<gene>
    <name evidence="20" type="ORF">SAMN04488001_1157</name>
</gene>
<evidence type="ECO:0000256" key="17">
    <source>
        <dbReference type="ARBA" id="ARBA00023264"/>
    </source>
</evidence>
<dbReference type="GO" id="GO:0016024">
    <property type="term" value="P:CDP-diacylglycerol biosynthetic process"/>
    <property type="evidence" value="ECO:0007669"/>
    <property type="project" value="UniProtKB-UniPathway"/>
</dbReference>
<keyword evidence="11 18" id="KW-0812">Transmembrane</keyword>
<evidence type="ECO:0000256" key="14">
    <source>
        <dbReference type="ARBA" id="ARBA00023098"/>
    </source>
</evidence>
<evidence type="ECO:0000256" key="3">
    <source>
        <dbReference type="ARBA" id="ARBA00005119"/>
    </source>
</evidence>
<evidence type="ECO:0000313" key="21">
    <source>
        <dbReference type="Proteomes" id="UP000199441"/>
    </source>
</evidence>
<proteinExistence type="inferred from homology"/>
<dbReference type="InterPro" id="IPR000374">
    <property type="entry name" value="PC_trans"/>
</dbReference>
<comment type="pathway">
    <text evidence="3 18">Phospholipid metabolism; CDP-diacylglycerol biosynthesis; CDP-diacylglycerol from sn-glycerol 3-phosphate: step 3/3.</text>
</comment>
<sequence length="262" mass="27133">MSASSDKFSDLAVRMSSAIVMIVVGVGAIWSGGFLFSGLVIAVCAALIWELLRMLGAAQPLALGLAGVGAASLVVAWVLPSNLSLLLLFVPAAAGVAVHPQHRALHAAFVVLIMVACMALLMLRTEGVAWILWLVAVVVATDVLGYFAGRIIGGPKFWPKVSPKKTWSGTAAGWVAAAVVGVLFIGVQGAGVEVVLYSVLLSMASQAGDVAESAMKRRMGVKDSSNLIPGHGGFFDRFDGMLGAAVILLPLMLLVGFPPILN</sequence>
<evidence type="ECO:0000256" key="2">
    <source>
        <dbReference type="ARBA" id="ARBA00004651"/>
    </source>
</evidence>
<comment type="catalytic activity">
    <reaction evidence="1 18">
        <text>a 1,2-diacyl-sn-glycero-3-phosphate + CTP + H(+) = a CDP-1,2-diacyl-sn-glycerol + diphosphate</text>
        <dbReference type="Rhea" id="RHEA:16229"/>
        <dbReference type="ChEBI" id="CHEBI:15378"/>
        <dbReference type="ChEBI" id="CHEBI:33019"/>
        <dbReference type="ChEBI" id="CHEBI:37563"/>
        <dbReference type="ChEBI" id="CHEBI:58332"/>
        <dbReference type="ChEBI" id="CHEBI:58608"/>
        <dbReference type="EC" id="2.7.7.41"/>
    </reaction>
</comment>
<keyword evidence="9" id="KW-0444">Lipid biosynthesis</keyword>
<feature type="transmembrane region" description="Helical" evidence="19">
    <location>
        <begin position="20"/>
        <end position="49"/>
    </location>
</feature>
<comment type="similarity">
    <text evidence="5 18">Belongs to the CDS family.</text>
</comment>
<keyword evidence="17" id="KW-1208">Phospholipid metabolism</keyword>
<feature type="transmembrane region" description="Helical" evidence="19">
    <location>
        <begin position="241"/>
        <end position="261"/>
    </location>
</feature>
<evidence type="ECO:0000256" key="19">
    <source>
        <dbReference type="SAM" id="Phobius"/>
    </source>
</evidence>